<protein>
    <submittedName>
        <fullName evidence="1">Uncharacterized protein</fullName>
    </submittedName>
</protein>
<organism evidence="1">
    <name type="scientific">Tetraselmis sp. GSL018</name>
    <dbReference type="NCBI Taxonomy" id="582737"/>
    <lineage>
        <taxon>Eukaryota</taxon>
        <taxon>Viridiplantae</taxon>
        <taxon>Chlorophyta</taxon>
        <taxon>core chlorophytes</taxon>
        <taxon>Chlorodendrophyceae</taxon>
        <taxon>Chlorodendrales</taxon>
        <taxon>Chlorodendraceae</taxon>
        <taxon>Tetraselmis</taxon>
    </lineage>
</organism>
<dbReference type="AlphaFoldDB" id="A0A061QS24"/>
<feature type="non-terminal residue" evidence="1">
    <location>
        <position position="55"/>
    </location>
</feature>
<gene>
    <name evidence="1" type="ORF">TSPGSL018_20572</name>
</gene>
<sequence>MTPTHPEKLQLLAARVGGEAAFGVTPWECPLTVCSGWEALPTVPAYAGACGCRGS</sequence>
<evidence type="ECO:0000313" key="1">
    <source>
        <dbReference type="EMBL" id="JAC63472.1"/>
    </source>
</evidence>
<dbReference type="EMBL" id="GBEZ01023414">
    <property type="protein sequence ID" value="JAC63472.1"/>
    <property type="molecule type" value="Transcribed_RNA"/>
</dbReference>
<reference evidence="1" key="1">
    <citation type="submission" date="2014-05" db="EMBL/GenBank/DDBJ databases">
        <title>The transcriptome of the halophilic microalga Tetraselmis sp. GSL018 isolated from the Great Salt Lake, Utah.</title>
        <authorList>
            <person name="Jinkerson R.E."/>
            <person name="D'Adamo S."/>
            <person name="Posewitz M.C."/>
        </authorList>
    </citation>
    <scope>NUCLEOTIDE SEQUENCE</scope>
    <source>
        <strain evidence="1">GSL018</strain>
    </source>
</reference>
<accession>A0A061QS24</accession>
<proteinExistence type="predicted"/>
<name>A0A061QS24_9CHLO</name>